<gene>
    <name evidence="3" type="ORF">D4764_14G0009330</name>
</gene>
<keyword evidence="4" id="KW-1185">Reference proteome</keyword>
<feature type="transmembrane region" description="Helical" evidence="2">
    <location>
        <begin position="153"/>
        <end position="177"/>
    </location>
</feature>
<evidence type="ECO:0000256" key="1">
    <source>
        <dbReference type="SAM" id="MobiDB-lite"/>
    </source>
</evidence>
<feature type="compositionally biased region" description="Basic and acidic residues" evidence="1">
    <location>
        <begin position="264"/>
        <end position="273"/>
    </location>
</feature>
<feature type="compositionally biased region" description="Acidic residues" evidence="1">
    <location>
        <begin position="231"/>
        <end position="242"/>
    </location>
</feature>
<sequence length="273" mass="29579">MRRQIEELGVMLADAAAGQIEPTSGAVLKQCSVDHLKLTKRGSRKPAGRTGSKYNTLVFSHQSARSVWWKKITMLGLLVYAVLFSRIQLHVVNCDLGNETQPYVNTTETSASTTVQPSTTTKLSLSTSTYHGTSAKPPKQPQFCQLFKDGDCILVLITGGLIIVCTVLILSTLILAWKVCLLSKRLSALSSNVDLCSHTGHTREANMKESSLWENELKEGSMLMGDRVQEDGTEEAAAEMVEDASPASAEDSSHPAPQGEPSEGGEKDEKDVV</sequence>
<keyword evidence="2" id="KW-0812">Transmembrane</keyword>
<dbReference type="AlphaFoldDB" id="A0A5C6P9M4"/>
<protein>
    <submittedName>
        <fullName evidence="3">Uncharacterized protein</fullName>
    </submittedName>
</protein>
<organism evidence="3 4">
    <name type="scientific">Takifugu flavidus</name>
    <name type="common">sansaifugu</name>
    <dbReference type="NCBI Taxonomy" id="433684"/>
    <lineage>
        <taxon>Eukaryota</taxon>
        <taxon>Metazoa</taxon>
        <taxon>Chordata</taxon>
        <taxon>Craniata</taxon>
        <taxon>Vertebrata</taxon>
        <taxon>Euteleostomi</taxon>
        <taxon>Actinopterygii</taxon>
        <taxon>Neopterygii</taxon>
        <taxon>Teleostei</taxon>
        <taxon>Neoteleostei</taxon>
        <taxon>Acanthomorphata</taxon>
        <taxon>Eupercaria</taxon>
        <taxon>Tetraodontiformes</taxon>
        <taxon>Tetradontoidea</taxon>
        <taxon>Tetraodontidae</taxon>
        <taxon>Takifugu</taxon>
    </lineage>
</organism>
<dbReference type="Proteomes" id="UP000324091">
    <property type="component" value="Chromosome 14"/>
</dbReference>
<evidence type="ECO:0000313" key="4">
    <source>
        <dbReference type="Proteomes" id="UP000324091"/>
    </source>
</evidence>
<accession>A0A5C6P9M4</accession>
<keyword evidence="2" id="KW-1133">Transmembrane helix</keyword>
<feature type="region of interest" description="Disordered" evidence="1">
    <location>
        <begin position="226"/>
        <end position="273"/>
    </location>
</feature>
<evidence type="ECO:0000256" key="2">
    <source>
        <dbReference type="SAM" id="Phobius"/>
    </source>
</evidence>
<proteinExistence type="predicted"/>
<reference evidence="3 4" key="1">
    <citation type="submission" date="2019-04" db="EMBL/GenBank/DDBJ databases">
        <title>Chromosome genome assembly for Takifugu flavidus.</title>
        <authorList>
            <person name="Xiao S."/>
        </authorList>
    </citation>
    <scope>NUCLEOTIDE SEQUENCE [LARGE SCALE GENOMIC DNA]</scope>
    <source>
        <strain evidence="3">HTHZ2018</strain>
        <tissue evidence="3">Muscle</tissue>
    </source>
</reference>
<feature type="transmembrane region" description="Helical" evidence="2">
    <location>
        <begin position="72"/>
        <end position="89"/>
    </location>
</feature>
<comment type="caution">
    <text evidence="3">The sequence shown here is derived from an EMBL/GenBank/DDBJ whole genome shotgun (WGS) entry which is preliminary data.</text>
</comment>
<name>A0A5C6P9M4_9TELE</name>
<dbReference type="EMBL" id="RHFK02000006">
    <property type="protein sequence ID" value="TWW74930.1"/>
    <property type="molecule type" value="Genomic_DNA"/>
</dbReference>
<keyword evidence="2" id="KW-0472">Membrane</keyword>
<feature type="compositionally biased region" description="Low complexity" evidence="1">
    <location>
        <begin position="243"/>
        <end position="257"/>
    </location>
</feature>
<evidence type="ECO:0000313" key="3">
    <source>
        <dbReference type="EMBL" id="TWW74930.1"/>
    </source>
</evidence>